<keyword evidence="2" id="KW-0812">Transmembrane</keyword>
<evidence type="ECO:0000313" key="5">
    <source>
        <dbReference type="Proteomes" id="UP000261520"/>
    </source>
</evidence>
<keyword evidence="2" id="KW-1133">Transmembrane helix</keyword>
<keyword evidence="5" id="KW-1185">Reference proteome</keyword>
<reference evidence="4" key="1">
    <citation type="submission" date="2025-08" db="UniProtKB">
        <authorList>
            <consortium name="Ensembl"/>
        </authorList>
    </citation>
    <scope>IDENTIFICATION</scope>
</reference>
<dbReference type="InterPro" id="IPR001478">
    <property type="entry name" value="PDZ"/>
</dbReference>
<keyword evidence="1" id="KW-0677">Repeat</keyword>
<dbReference type="Ensembl" id="ENSPMGT00000018868.1">
    <property type="protein sequence ID" value="ENSPMGP00000017685.1"/>
    <property type="gene ID" value="ENSPMGG00000014466.1"/>
</dbReference>
<dbReference type="Proteomes" id="UP000261520">
    <property type="component" value="Unplaced"/>
</dbReference>
<dbReference type="STRING" id="409849.ENSPMGP00000017685"/>
<dbReference type="Gene3D" id="2.30.42.10">
    <property type="match status" value="1"/>
</dbReference>
<dbReference type="PANTHER" id="PTHR14191:SF20">
    <property type="entry name" value="NA(+)_H(+) EXCHANGE REGULATORY COFACTOR NHE-RF4"/>
    <property type="match status" value="1"/>
</dbReference>
<organism evidence="4 5">
    <name type="scientific">Periophthalmus magnuspinnatus</name>
    <dbReference type="NCBI Taxonomy" id="409849"/>
    <lineage>
        <taxon>Eukaryota</taxon>
        <taxon>Metazoa</taxon>
        <taxon>Chordata</taxon>
        <taxon>Craniata</taxon>
        <taxon>Vertebrata</taxon>
        <taxon>Euteleostomi</taxon>
        <taxon>Actinopterygii</taxon>
        <taxon>Neopterygii</taxon>
        <taxon>Teleostei</taxon>
        <taxon>Neoteleostei</taxon>
        <taxon>Acanthomorphata</taxon>
        <taxon>Gobiaria</taxon>
        <taxon>Gobiiformes</taxon>
        <taxon>Gobioidei</taxon>
        <taxon>Gobiidae</taxon>
        <taxon>Oxudercinae</taxon>
        <taxon>Periophthalmus</taxon>
    </lineage>
</organism>
<reference evidence="4" key="2">
    <citation type="submission" date="2025-09" db="UniProtKB">
        <authorList>
            <consortium name="Ensembl"/>
        </authorList>
    </citation>
    <scope>IDENTIFICATION</scope>
</reference>
<dbReference type="GO" id="GO:0016324">
    <property type="term" value="C:apical plasma membrane"/>
    <property type="evidence" value="ECO:0007669"/>
    <property type="project" value="TreeGrafter"/>
</dbReference>
<proteinExistence type="predicted"/>
<evidence type="ECO:0000256" key="1">
    <source>
        <dbReference type="ARBA" id="ARBA00022737"/>
    </source>
</evidence>
<dbReference type="InterPro" id="IPR036034">
    <property type="entry name" value="PDZ_sf"/>
</dbReference>
<dbReference type="PROSITE" id="PS50106">
    <property type="entry name" value="PDZ"/>
    <property type="match status" value="1"/>
</dbReference>
<dbReference type="AlphaFoldDB" id="A0A3B4ALW7"/>
<dbReference type="SUPFAM" id="SSF50156">
    <property type="entry name" value="PDZ domain-like"/>
    <property type="match status" value="1"/>
</dbReference>
<dbReference type="Pfam" id="PF00595">
    <property type="entry name" value="PDZ"/>
    <property type="match status" value="1"/>
</dbReference>
<dbReference type="InterPro" id="IPR051067">
    <property type="entry name" value="NHER"/>
</dbReference>
<dbReference type="CDD" id="cd06768">
    <property type="entry name" value="PDZ_NHERF-like"/>
    <property type="match status" value="1"/>
</dbReference>
<dbReference type="PANTHER" id="PTHR14191">
    <property type="entry name" value="PDZ DOMAIN CONTAINING PROTEIN"/>
    <property type="match status" value="1"/>
</dbReference>
<evidence type="ECO:0000259" key="3">
    <source>
        <dbReference type="PROSITE" id="PS50106"/>
    </source>
</evidence>
<protein>
    <recommendedName>
        <fullName evidence="3">PDZ domain-containing protein</fullName>
    </recommendedName>
</protein>
<feature type="domain" description="PDZ" evidence="3">
    <location>
        <begin position="35"/>
        <end position="102"/>
    </location>
</feature>
<accession>A0A3B4ALW7</accession>
<evidence type="ECO:0000313" key="4">
    <source>
        <dbReference type="Ensembl" id="ENSPMGP00000017685.1"/>
    </source>
</evidence>
<evidence type="ECO:0000256" key="2">
    <source>
        <dbReference type="SAM" id="Phobius"/>
    </source>
</evidence>
<name>A0A3B4ALW7_9GOBI</name>
<keyword evidence="2" id="KW-0472">Membrane</keyword>
<dbReference type="GO" id="GO:0072659">
    <property type="term" value="P:protein localization to plasma membrane"/>
    <property type="evidence" value="ECO:0007669"/>
    <property type="project" value="TreeGrafter"/>
</dbReference>
<dbReference type="GO" id="GO:0043495">
    <property type="term" value="F:protein-membrane adaptor activity"/>
    <property type="evidence" value="ECO:0007669"/>
    <property type="project" value="TreeGrafter"/>
</dbReference>
<sequence length="124" mass="13752">MTQVPGLSSSIALLLLITYLCIIHLLSDSRSPCPRLCVLKREQGESYGFYLRVERGQTGHIIRNIASGGIAERSGLMDGDKLLEVNCCFVDDVEHQECATVFLTSMPFSRILLDNFSPGIVNLY</sequence>
<dbReference type="GO" id="GO:0005102">
    <property type="term" value="F:signaling receptor binding"/>
    <property type="evidence" value="ECO:0007669"/>
    <property type="project" value="TreeGrafter"/>
</dbReference>
<feature type="transmembrane region" description="Helical" evidence="2">
    <location>
        <begin position="6"/>
        <end position="26"/>
    </location>
</feature>